<dbReference type="GO" id="GO:0047044">
    <property type="term" value="F:androstan-3-alpha,17-beta-diol dehydrogenase (NAD+) activity"/>
    <property type="evidence" value="ECO:0007669"/>
    <property type="project" value="UniProtKB-EC"/>
</dbReference>
<comment type="similarity">
    <text evidence="1 19">Belongs to the short-chain dehydrogenases/reductases (SDR) family.</text>
</comment>
<evidence type="ECO:0000256" key="2">
    <source>
        <dbReference type="ARBA" id="ARBA00023002"/>
    </source>
</evidence>
<feature type="domain" description="Ketoreductase" evidence="20">
    <location>
        <begin position="39"/>
        <end position="243"/>
    </location>
</feature>
<comment type="catalytic activity">
    <reaction evidence="13">
        <text>cortisone + NAD(+) = 17alpha-hydroxypregn-4-en-3,11,20-trione-21-al + NADH + H(+)</text>
        <dbReference type="Rhea" id="RHEA:42016"/>
        <dbReference type="ChEBI" id="CHEBI:15378"/>
        <dbReference type="ChEBI" id="CHEBI:16962"/>
        <dbReference type="ChEBI" id="CHEBI:57540"/>
        <dbReference type="ChEBI" id="CHEBI:57945"/>
        <dbReference type="ChEBI" id="CHEBI:78596"/>
    </reaction>
    <physiologicalReaction direction="left-to-right" evidence="13">
        <dbReference type="Rhea" id="RHEA:42017"/>
    </physiologicalReaction>
</comment>
<keyword evidence="22" id="KW-1185">Reference proteome</keyword>
<evidence type="ECO:0000256" key="19">
    <source>
        <dbReference type="RuleBase" id="RU000363"/>
    </source>
</evidence>
<evidence type="ECO:0000256" key="18">
    <source>
        <dbReference type="ARBA" id="ARBA00082399"/>
    </source>
</evidence>
<gene>
    <name evidence="21" type="ORF">HJC23_010711</name>
</gene>
<evidence type="ECO:0000259" key="20">
    <source>
        <dbReference type="SMART" id="SM00822"/>
    </source>
</evidence>
<reference evidence="21 22" key="1">
    <citation type="journal article" date="2020" name="G3 (Bethesda)">
        <title>Improved Reference Genome for Cyclotella cryptica CCMP332, a Model for Cell Wall Morphogenesis, Salinity Adaptation, and Lipid Production in Diatoms (Bacillariophyta).</title>
        <authorList>
            <person name="Roberts W.R."/>
            <person name="Downey K.M."/>
            <person name="Ruck E.C."/>
            <person name="Traller J.C."/>
            <person name="Alverson A.J."/>
        </authorList>
    </citation>
    <scope>NUCLEOTIDE SEQUENCE [LARGE SCALE GENOMIC DNA]</scope>
    <source>
        <strain evidence="21 22">CCMP332</strain>
    </source>
</reference>
<dbReference type="SMART" id="SM00822">
    <property type="entry name" value="PKS_KR"/>
    <property type="match status" value="1"/>
</dbReference>
<dbReference type="InterPro" id="IPR036291">
    <property type="entry name" value="NAD(P)-bd_dom_sf"/>
</dbReference>
<dbReference type="PANTHER" id="PTHR43658:SF8">
    <property type="entry name" value="17-BETA-HYDROXYSTEROID DEHYDROGENASE 14-RELATED"/>
    <property type="match status" value="1"/>
</dbReference>
<dbReference type="InterPro" id="IPR020904">
    <property type="entry name" value="Sc_DH/Rdtase_CS"/>
</dbReference>
<comment type="catalytic activity">
    <reaction evidence="9">
        <text>(3S)-3-hydroxybutanoyl-CoA + NAD(+) = acetoacetyl-CoA + NADH + H(+)</text>
        <dbReference type="Rhea" id="RHEA:30799"/>
        <dbReference type="ChEBI" id="CHEBI:15378"/>
        <dbReference type="ChEBI" id="CHEBI:57286"/>
        <dbReference type="ChEBI" id="CHEBI:57316"/>
        <dbReference type="ChEBI" id="CHEBI:57540"/>
        <dbReference type="ChEBI" id="CHEBI:57945"/>
    </reaction>
    <physiologicalReaction direction="left-to-right" evidence="9">
        <dbReference type="Rhea" id="RHEA:30800"/>
    </physiologicalReaction>
    <physiologicalReaction direction="right-to-left" evidence="9">
        <dbReference type="Rhea" id="RHEA:30801"/>
    </physiologicalReaction>
</comment>
<dbReference type="PANTHER" id="PTHR43658">
    <property type="entry name" value="SHORT-CHAIN DEHYDROGENASE/REDUCTASE"/>
    <property type="match status" value="1"/>
</dbReference>
<dbReference type="EMBL" id="JABMIG020000201">
    <property type="protein sequence ID" value="KAL3786137.1"/>
    <property type="molecule type" value="Genomic_DNA"/>
</dbReference>
<evidence type="ECO:0000256" key="7">
    <source>
        <dbReference type="ARBA" id="ARBA00050435"/>
    </source>
</evidence>
<evidence type="ECO:0000256" key="14">
    <source>
        <dbReference type="ARBA" id="ARBA00052668"/>
    </source>
</evidence>
<comment type="catalytic activity">
    <reaction evidence="8">
        <text>cortisol + NAD(+) = 11beta,17alpha-dihydroxypregn-4-ene-3,20,21-trione + NADH + H(+)</text>
        <dbReference type="Rhea" id="RHEA:42012"/>
        <dbReference type="ChEBI" id="CHEBI:15378"/>
        <dbReference type="ChEBI" id="CHEBI:17650"/>
        <dbReference type="ChEBI" id="CHEBI:57540"/>
        <dbReference type="ChEBI" id="CHEBI:57945"/>
        <dbReference type="ChEBI" id="CHEBI:78595"/>
    </reaction>
    <physiologicalReaction direction="left-to-right" evidence="8">
        <dbReference type="Rhea" id="RHEA:42013"/>
    </physiologicalReaction>
</comment>
<dbReference type="Pfam" id="PF00106">
    <property type="entry name" value="adh_short"/>
    <property type="match status" value="1"/>
</dbReference>
<evidence type="ECO:0000256" key="10">
    <source>
        <dbReference type="ARBA" id="ARBA00051637"/>
    </source>
</evidence>
<dbReference type="PROSITE" id="PS00061">
    <property type="entry name" value="ADH_SHORT"/>
    <property type="match status" value="1"/>
</dbReference>
<dbReference type="GO" id="GO:0003857">
    <property type="term" value="F:(3S)-3-hydroxyacyl-CoA dehydrogenase (NAD+) activity"/>
    <property type="evidence" value="ECO:0007669"/>
    <property type="project" value="UniProtKB-EC"/>
</dbReference>
<comment type="catalytic activity">
    <reaction evidence="11">
        <text>ursodeoxycholate + NAD(+) = 7-oxolithocholate + NADH + H(+)</text>
        <dbReference type="Rhea" id="RHEA:42028"/>
        <dbReference type="ChEBI" id="CHEBI:15378"/>
        <dbReference type="ChEBI" id="CHEBI:57540"/>
        <dbReference type="ChEBI" id="CHEBI:57945"/>
        <dbReference type="ChEBI" id="CHEBI:78604"/>
        <dbReference type="ChEBI" id="CHEBI:78605"/>
    </reaction>
    <physiologicalReaction direction="left-to-right" evidence="11">
        <dbReference type="Rhea" id="RHEA:42029"/>
    </physiologicalReaction>
</comment>
<dbReference type="Proteomes" id="UP001516023">
    <property type="component" value="Unassembled WGS sequence"/>
</dbReference>
<comment type="catalytic activity">
    <reaction evidence="12">
        <text>5alpha-pregnan-20beta-ol-3-one + NAD(+) = 5alpha-pregnane-3,20-dione + NADH + H(+)</text>
        <dbReference type="Rhea" id="RHEA:42008"/>
        <dbReference type="ChEBI" id="CHEBI:15378"/>
        <dbReference type="ChEBI" id="CHEBI:28952"/>
        <dbReference type="ChEBI" id="CHEBI:57540"/>
        <dbReference type="ChEBI" id="CHEBI:57945"/>
        <dbReference type="ChEBI" id="CHEBI:78594"/>
    </reaction>
    <physiologicalReaction direction="left-to-right" evidence="12">
        <dbReference type="Rhea" id="RHEA:42009"/>
    </physiologicalReaction>
</comment>
<evidence type="ECO:0000256" key="3">
    <source>
        <dbReference type="ARBA" id="ARBA00024071"/>
    </source>
</evidence>
<evidence type="ECO:0000256" key="1">
    <source>
        <dbReference type="ARBA" id="ARBA00006484"/>
    </source>
</evidence>
<comment type="caution">
    <text evidence="21">The sequence shown here is derived from an EMBL/GenBank/DDBJ whole genome shotgun (WGS) entry which is preliminary data.</text>
</comment>
<dbReference type="EC" id="1.1.1.53" evidence="3"/>
<dbReference type="FunFam" id="3.40.50.720:FF:000215">
    <property type="entry name" value="3-hydroxyacyl-CoA dehydrogenase type-2"/>
    <property type="match status" value="1"/>
</dbReference>
<evidence type="ECO:0000313" key="21">
    <source>
        <dbReference type="EMBL" id="KAL3786137.1"/>
    </source>
</evidence>
<organism evidence="21 22">
    <name type="scientific">Cyclotella cryptica</name>
    <dbReference type="NCBI Taxonomy" id="29204"/>
    <lineage>
        <taxon>Eukaryota</taxon>
        <taxon>Sar</taxon>
        <taxon>Stramenopiles</taxon>
        <taxon>Ochrophyta</taxon>
        <taxon>Bacillariophyta</taxon>
        <taxon>Coscinodiscophyceae</taxon>
        <taxon>Thalassiosirophycidae</taxon>
        <taxon>Stephanodiscales</taxon>
        <taxon>Stephanodiscaceae</taxon>
        <taxon>Cyclotella</taxon>
    </lineage>
</organism>
<feature type="non-terminal residue" evidence="21">
    <location>
        <position position="1"/>
    </location>
</feature>
<dbReference type="GO" id="GO:0004303">
    <property type="term" value="F:estradiol 17-beta-dehydrogenase [NAD(P)+] activity"/>
    <property type="evidence" value="ECO:0007669"/>
    <property type="project" value="UniProtKB-EC"/>
</dbReference>
<evidence type="ECO:0000256" key="8">
    <source>
        <dbReference type="ARBA" id="ARBA00050927"/>
    </source>
</evidence>
<evidence type="ECO:0000256" key="13">
    <source>
        <dbReference type="ARBA" id="ARBA00052417"/>
    </source>
</evidence>
<dbReference type="InterPro" id="IPR002347">
    <property type="entry name" value="SDR_fam"/>
</dbReference>
<proteinExistence type="inferred from homology"/>
<comment type="catalytic activity">
    <reaction evidence="14">
        <text>11-dehydrocorticosterone + NAD(+) = pregn-4-ene-3,11,20,21-tetraone + NADH + H(+)</text>
        <dbReference type="Rhea" id="RHEA:42020"/>
        <dbReference type="ChEBI" id="CHEBI:15378"/>
        <dbReference type="ChEBI" id="CHEBI:57540"/>
        <dbReference type="ChEBI" id="CHEBI:57945"/>
        <dbReference type="ChEBI" id="CHEBI:78600"/>
        <dbReference type="ChEBI" id="CHEBI:78601"/>
    </reaction>
    <physiologicalReaction direction="left-to-right" evidence="14">
        <dbReference type="Rhea" id="RHEA:42021"/>
    </physiologicalReaction>
</comment>
<dbReference type="PRINTS" id="PR00081">
    <property type="entry name" value="GDHRDH"/>
</dbReference>
<keyword evidence="2" id="KW-0560">Oxidoreductase</keyword>
<evidence type="ECO:0000256" key="4">
    <source>
        <dbReference type="ARBA" id="ARBA00049381"/>
    </source>
</evidence>
<evidence type="ECO:0000256" key="11">
    <source>
        <dbReference type="ARBA" id="ARBA00051831"/>
    </source>
</evidence>
<dbReference type="PRINTS" id="PR00080">
    <property type="entry name" value="SDRFAMILY"/>
</dbReference>
<accession>A0ABD3PEK3</accession>
<comment type="catalytic activity">
    <reaction evidence="7">
        <text>17beta-hydroxy-5alpha-androstan-3-one + NAD(+) = 5alpha-androstan-3,17-dione + NADH + H(+)</text>
        <dbReference type="Rhea" id="RHEA:41992"/>
        <dbReference type="ChEBI" id="CHEBI:15378"/>
        <dbReference type="ChEBI" id="CHEBI:15994"/>
        <dbReference type="ChEBI" id="CHEBI:16330"/>
        <dbReference type="ChEBI" id="CHEBI:57540"/>
        <dbReference type="ChEBI" id="CHEBI:57945"/>
    </reaction>
    <physiologicalReaction direction="left-to-right" evidence="7">
        <dbReference type="Rhea" id="RHEA:41993"/>
    </physiologicalReaction>
</comment>
<dbReference type="InterPro" id="IPR057326">
    <property type="entry name" value="KR_dom"/>
</dbReference>
<evidence type="ECO:0000256" key="6">
    <source>
        <dbReference type="ARBA" id="ARBA00050365"/>
    </source>
</evidence>
<dbReference type="SUPFAM" id="SSF51735">
    <property type="entry name" value="NAD(P)-binding Rossmann-fold domains"/>
    <property type="match status" value="1"/>
</dbReference>
<protein>
    <recommendedName>
        <fullName evidence="15">3-hydroxyacyl-CoA dehydrogenase type-2</fullName>
        <ecNumber evidence="3">1.1.1.53</ecNumber>
    </recommendedName>
    <alternativeName>
        <fullName evidence="17">3-hydroxyacyl-CoA dehydrogenase type II</fullName>
    </alternativeName>
    <alternativeName>
        <fullName evidence="18">Mitochondrial ribonuclease P protein 2</fullName>
    </alternativeName>
    <alternativeName>
        <fullName evidence="16">Type II HADH</fullName>
    </alternativeName>
</protein>
<comment type="catalytic activity">
    <reaction evidence="10">
        <text>3beta,7beta-dihydroxy-5beta-cholan-24-oate + NAD(+) = 3beta-hydroxy-7-oxo-5beta-cholan-24-oate + NADH + H(+)</text>
        <dbReference type="Rhea" id="RHEA:42024"/>
        <dbReference type="ChEBI" id="CHEBI:15378"/>
        <dbReference type="ChEBI" id="CHEBI:57540"/>
        <dbReference type="ChEBI" id="CHEBI:57945"/>
        <dbReference type="ChEBI" id="CHEBI:78602"/>
        <dbReference type="ChEBI" id="CHEBI:78603"/>
    </reaction>
    <physiologicalReaction direction="left-to-right" evidence="10">
        <dbReference type="Rhea" id="RHEA:42025"/>
    </physiologicalReaction>
</comment>
<evidence type="ECO:0000256" key="15">
    <source>
        <dbReference type="ARBA" id="ARBA00072938"/>
    </source>
</evidence>
<dbReference type="Gene3D" id="3.40.50.720">
    <property type="entry name" value="NAD(P)-binding Rossmann-like Domain"/>
    <property type="match status" value="1"/>
</dbReference>
<evidence type="ECO:0000256" key="9">
    <source>
        <dbReference type="ARBA" id="ARBA00051004"/>
    </source>
</evidence>
<evidence type="ECO:0000313" key="22">
    <source>
        <dbReference type="Proteomes" id="UP001516023"/>
    </source>
</evidence>
<evidence type="ECO:0000256" key="12">
    <source>
        <dbReference type="ARBA" id="ARBA00052095"/>
    </source>
</evidence>
<comment type="catalytic activity">
    <reaction evidence="6">
        <text>5alpha-androstane-3alpha,17beta-diol + NAD(+) = 17beta-hydroxy-5alpha-androstan-3-one + NADH + H(+)</text>
        <dbReference type="Rhea" id="RHEA:42004"/>
        <dbReference type="ChEBI" id="CHEBI:15378"/>
        <dbReference type="ChEBI" id="CHEBI:16330"/>
        <dbReference type="ChEBI" id="CHEBI:36713"/>
        <dbReference type="ChEBI" id="CHEBI:57540"/>
        <dbReference type="ChEBI" id="CHEBI:57945"/>
        <dbReference type="EC" id="1.1.1.53"/>
    </reaction>
    <physiologicalReaction direction="right-to-left" evidence="6">
        <dbReference type="Rhea" id="RHEA:42006"/>
    </physiologicalReaction>
</comment>
<dbReference type="AlphaFoldDB" id="A0ABD3PEK3"/>
<sequence length="305" mass="32356">GKKEEGRTSSRTIKDICTGSPIGITEVNTHNPNTMFQHVVAIISGGASGLGAATASHLIRNGARVVVADCGPAAQEQFMKMEDALGNDGLEGRLKFAMTDVTREEDVSFALNVVEEEFGEQVNVAINCAGIAPAKKILSQKQNDDGSIKHRLHPLEDFTKTMNVNVSGTFNLSRLASDRMARRAVDSDGLRGCIINTASVAAYDGQVGQVAYAASKGAVVAMTLPMARDLAPLGIRVMTVAPGLFMTPLLAGLPEKVHKDLVKLVPCPPRLGDPAEFAKLVGCIVQNPYLNGEVIRLDGAIRMPP</sequence>
<comment type="catalytic activity">
    <reaction evidence="5">
        <text>a (3S)-3-hydroxyacyl-CoA + NAD(+) = a 3-oxoacyl-CoA + NADH + H(+)</text>
        <dbReference type="Rhea" id="RHEA:22432"/>
        <dbReference type="ChEBI" id="CHEBI:15378"/>
        <dbReference type="ChEBI" id="CHEBI:57318"/>
        <dbReference type="ChEBI" id="CHEBI:57540"/>
        <dbReference type="ChEBI" id="CHEBI:57945"/>
        <dbReference type="ChEBI" id="CHEBI:90726"/>
        <dbReference type="EC" id="1.1.1.35"/>
    </reaction>
    <physiologicalReaction direction="left-to-right" evidence="5">
        <dbReference type="Rhea" id="RHEA:22433"/>
    </physiologicalReaction>
    <physiologicalReaction direction="right-to-left" evidence="5">
        <dbReference type="Rhea" id="RHEA:22434"/>
    </physiologicalReaction>
</comment>
<evidence type="ECO:0000256" key="16">
    <source>
        <dbReference type="ARBA" id="ARBA00079624"/>
    </source>
</evidence>
<name>A0ABD3PEK3_9STRA</name>
<comment type="catalytic activity">
    <reaction evidence="4">
        <text>17beta-estradiol + NAD(+) = estrone + NADH + H(+)</text>
        <dbReference type="Rhea" id="RHEA:24612"/>
        <dbReference type="ChEBI" id="CHEBI:15378"/>
        <dbReference type="ChEBI" id="CHEBI:16469"/>
        <dbReference type="ChEBI" id="CHEBI:17263"/>
        <dbReference type="ChEBI" id="CHEBI:57540"/>
        <dbReference type="ChEBI" id="CHEBI:57945"/>
        <dbReference type="EC" id="1.1.1.62"/>
    </reaction>
    <physiologicalReaction direction="left-to-right" evidence="4">
        <dbReference type="Rhea" id="RHEA:24613"/>
    </physiologicalReaction>
</comment>
<evidence type="ECO:0000256" key="5">
    <source>
        <dbReference type="ARBA" id="ARBA00050141"/>
    </source>
</evidence>
<evidence type="ECO:0000256" key="17">
    <source>
        <dbReference type="ARBA" id="ARBA00082293"/>
    </source>
</evidence>